<evidence type="ECO:0000256" key="2">
    <source>
        <dbReference type="ARBA" id="ARBA00022980"/>
    </source>
</evidence>
<evidence type="ECO:0000256" key="4">
    <source>
        <dbReference type="RuleBase" id="RU000568"/>
    </source>
</evidence>
<reference evidence="6" key="1">
    <citation type="submission" date="2022-07" db="EMBL/GenBank/DDBJ databases">
        <title>Phylogenomic reconstructions and comparative analyses of Kickxellomycotina fungi.</title>
        <authorList>
            <person name="Reynolds N.K."/>
            <person name="Stajich J.E."/>
            <person name="Barry K."/>
            <person name="Grigoriev I.V."/>
            <person name="Crous P."/>
            <person name="Smith M.E."/>
        </authorList>
    </citation>
    <scope>NUCLEOTIDE SEQUENCE</scope>
    <source>
        <strain evidence="6">NBRC 105413</strain>
    </source>
</reference>
<keyword evidence="7" id="KW-1185">Reference proteome</keyword>
<dbReference type="InterPro" id="IPR001706">
    <property type="entry name" value="Ribosomal_bL35"/>
</dbReference>
<dbReference type="PRINTS" id="PR00064">
    <property type="entry name" value="RIBOSOMALL35"/>
</dbReference>
<dbReference type="GO" id="GO:0006412">
    <property type="term" value="P:translation"/>
    <property type="evidence" value="ECO:0007669"/>
    <property type="project" value="InterPro"/>
</dbReference>
<comment type="caution">
    <text evidence="6">The sequence shown here is derived from an EMBL/GenBank/DDBJ whole genome shotgun (WGS) entry which is preliminary data.</text>
</comment>
<evidence type="ECO:0000256" key="5">
    <source>
        <dbReference type="SAM" id="MobiDB-lite"/>
    </source>
</evidence>
<feature type="region of interest" description="Disordered" evidence="5">
    <location>
        <begin position="65"/>
        <end position="88"/>
    </location>
</feature>
<accession>A0A9W7XLG9</accession>
<comment type="similarity">
    <text evidence="1 4">Belongs to the bacterial ribosomal protein bL35 family.</text>
</comment>
<dbReference type="PANTHER" id="PTHR33343">
    <property type="entry name" value="54S RIBOSOMAL PROTEIN BL35M"/>
    <property type="match status" value="1"/>
</dbReference>
<sequence>MSNGILGSLRTASQVLAAASFSHSVFSGPQAQAVRGMAKLKTHKGTAKRWKAIANGLYQRRQTGLRHLNRRLTPDSRRSKHSPVVCTDGQKRHLDRLLPYSK</sequence>
<evidence type="ECO:0000313" key="7">
    <source>
        <dbReference type="Proteomes" id="UP001145021"/>
    </source>
</evidence>
<dbReference type="GO" id="GO:0003735">
    <property type="term" value="F:structural constituent of ribosome"/>
    <property type="evidence" value="ECO:0007669"/>
    <property type="project" value="InterPro"/>
</dbReference>
<dbReference type="AlphaFoldDB" id="A0A9W7XLG9"/>
<evidence type="ECO:0000313" key="6">
    <source>
        <dbReference type="EMBL" id="KAJ1647249.1"/>
    </source>
</evidence>
<organism evidence="6 7">
    <name type="scientific">Coemansia asiatica</name>
    <dbReference type="NCBI Taxonomy" id="1052880"/>
    <lineage>
        <taxon>Eukaryota</taxon>
        <taxon>Fungi</taxon>
        <taxon>Fungi incertae sedis</taxon>
        <taxon>Zoopagomycota</taxon>
        <taxon>Kickxellomycotina</taxon>
        <taxon>Kickxellomycetes</taxon>
        <taxon>Kickxellales</taxon>
        <taxon>Kickxellaceae</taxon>
        <taxon>Coemansia</taxon>
    </lineage>
</organism>
<dbReference type="InterPro" id="IPR021137">
    <property type="entry name" value="Ribosomal_bL35-like"/>
</dbReference>
<dbReference type="InterPro" id="IPR037229">
    <property type="entry name" value="Ribosomal_bL35_sf"/>
</dbReference>
<gene>
    <name evidence="6" type="ORF">LPJ64_001362</name>
</gene>
<protein>
    <recommendedName>
        <fullName evidence="4">50S ribosomal protein L35</fullName>
    </recommendedName>
</protein>
<proteinExistence type="inferred from homology"/>
<dbReference type="EMBL" id="JANBOH010000035">
    <property type="protein sequence ID" value="KAJ1647249.1"/>
    <property type="molecule type" value="Genomic_DNA"/>
</dbReference>
<name>A0A9W7XLG9_9FUNG</name>
<evidence type="ECO:0000256" key="3">
    <source>
        <dbReference type="ARBA" id="ARBA00023274"/>
    </source>
</evidence>
<dbReference type="GO" id="GO:0015934">
    <property type="term" value="C:large ribosomal subunit"/>
    <property type="evidence" value="ECO:0007669"/>
    <property type="project" value="TreeGrafter"/>
</dbReference>
<dbReference type="SUPFAM" id="SSF143034">
    <property type="entry name" value="L35p-like"/>
    <property type="match status" value="1"/>
</dbReference>
<dbReference type="Pfam" id="PF01632">
    <property type="entry name" value="Ribosomal_L35p"/>
    <property type="match status" value="1"/>
</dbReference>
<dbReference type="PANTHER" id="PTHR33343:SF1">
    <property type="entry name" value="LARGE RIBOSOMAL SUBUNIT PROTEIN BL35M"/>
    <property type="match status" value="1"/>
</dbReference>
<evidence type="ECO:0000256" key="1">
    <source>
        <dbReference type="ARBA" id="ARBA00006598"/>
    </source>
</evidence>
<keyword evidence="3 4" id="KW-0687">Ribonucleoprotein</keyword>
<dbReference type="Proteomes" id="UP001145021">
    <property type="component" value="Unassembled WGS sequence"/>
</dbReference>
<dbReference type="Gene3D" id="4.10.410.60">
    <property type="match status" value="1"/>
</dbReference>
<keyword evidence="2 4" id="KW-0689">Ribosomal protein</keyword>